<evidence type="ECO:0000313" key="3">
    <source>
        <dbReference type="Proteomes" id="UP000812440"/>
    </source>
</evidence>
<organism evidence="2 3">
    <name type="scientific">Hymenochirus boettgeri</name>
    <name type="common">Congo dwarf clawed frog</name>
    <dbReference type="NCBI Taxonomy" id="247094"/>
    <lineage>
        <taxon>Eukaryota</taxon>
        <taxon>Metazoa</taxon>
        <taxon>Chordata</taxon>
        <taxon>Craniata</taxon>
        <taxon>Vertebrata</taxon>
        <taxon>Euteleostomi</taxon>
        <taxon>Amphibia</taxon>
        <taxon>Batrachia</taxon>
        <taxon>Anura</taxon>
        <taxon>Pipoidea</taxon>
        <taxon>Pipidae</taxon>
        <taxon>Pipinae</taxon>
        <taxon>Hymenochirus</taxon>
    </lineage>
</organism>
<accession>A0A8T2K6F1</accession>
<evidence type="ECO:0000313" key="2">
    <source>
        <dbReference type="EMBL" id="KAG8451230.1"/>
    </source>
</evidence>
<keyword evidence="1" id="KW-1133">Transmembrane helix</keyword>
<dbReference type="Proteomes" id="UP000812440">
    <property type="component" value="Chromosome 2"/>
</dbReference>
<reference evidence="2" key="1">
    <citation type="thesis" date="2020" institute="ProQuest LLC" country="789 East Eisenhower Parkway, Ann Arbor, MI, USA">
        <title>Comparative Genomics and Chromosome Evolution.</title>
        <authorList>
            <person name="Mudd A.B."/>
        </authorList>
    </citation>
    <scope>NUCLEOTIDE SEQUENCE</scope>
    <source>
        <strain evidence="2">Female2</strain>
        <tissue evidence="2">Blood</tissue>
    </source>
</reference>
<name>A0A8T2K6F1_9PIPI</name>
<gene>
    <name evidence="2" type="ORF">GDO86_003462</name>
</gene>
<feature type="transmembrane region" description="Helical" evidence="1">
    <location>
        <begin position="59"/>
        <end position="76"/>
    </location>
</feature>
<proteinExistence type="predicted"/>
<comment type="caution">
    <text evidence="2">The sequence shown here is derived from an EMBL/GenBank/DDBJ whole genome shotgun (WGS) entry which is preliminary data.</text>
</comment>
<keyword evidence="1" id="KW-0472">Membrane</keyword>
<keyword evidence="3" id="KW-1185">Reference proteome</keyword>
<protein>
    <submittedName>
        <fullName evidence="2">Uncharacterized protein</fullName>
    </submittedName>
</protein>
<dbReference type="EMBL" id="JAACNH010000002">
    <property type="protein sequence ID" value="KAG8451230.1"/>
    <property type="molecule type" value="Genomic_DNA"/>
</dbReference>
<keyword evidence="1" id="KW-0812">Transmembrane</keyword>
<sequence length="95" mass="10695">MQAILFTNLQLHLRTTDTAQYCISATNMRKCAVCGGGRNSCLTRGVLCCTVLFYDRANIYMHALLCLMTYIIVPLYKGVIMENIDITPLLLLFVI</sequence>
<evidence type="ECO:0000256" key="1">
    <source>
        <dbReference type="SAM" id="Phobius"/>
    </source>
</evidence>
<dbReference type="AlphaFoldDB" id="A0A8T2K6F1"/>